<sequence length="68" mass="6977">MNISSSVNPSLISDPGANGSAARQEYSVAVAVKINDAIKQEGAAAVKLIESAPRSDDSSKGRNLNAYA</sequence>
<evidence type="ECO:0000313" key="2">
    <source>
        <dbReference type="Proteomes" id="UP000217265"/>
    </source>
</evidence>
<organism evidence="1 2">
    <name type="scientific">Nibricoccus aquaticus</name>
    <dbReference type="NCBI Taxonomy" id="2576891"/>
    <lineage>
        <taxon>Bacteria</taxon>
        <taxon>Pseudomonadati</taxon>
        <taxon>Verrucomicrobiota</taxon>
        <taxon>Opitutia</taxon>
        <taxon>Opitutales</taxon>
        <taxon>Opitutaceae</taxon>
        <taxon>Nibricoccus</taxon>
    </lineage>
</organism>
<protein>
    <recommendedName>
        <fullName evidence="3">Motility protein</fullName>
    </recommendedName>
</protein>
<reference evidence="1 2" key="1">
    <citation type="submission" date="2017-09" db="EMBL/GenBank/DDBJ databases">
        <title>Complete genome sequence of Verrucomicrobial strain HZ-65, isolated from freshwater.</title>
        <authorList>
            <person name="Choi A."/>
        </authorList>
    </citation>
    <scope>NUCLEOTIDE SEQUENCE [LARGE SCALE GENOMIC DNA]</scope>
    <source>
        <strain evidence="1 2">HZ-65</strain>
    </source>
</reference>
<gene>
    <name evidence="1" type="ORF">CMV30_18155</name>
</gene>
<keyword evidence="2" id="KW-1185">Reference proteome</keyword>
<dbReference type="KEGG" id="vbh:CMV30_18155"/>
<dbReference type="AlphaFoldDB" id="A0A290QBT7"/>
<proteinExistence type="predicted"/>
<name>A0A290QBT7_9BACT</name>
<dbReference type="EMBL" id="CP023344">
    <property type="protein sequence ID" value="ATC65717.1"/>
    <property type="molecule type" value="Genomic_DNA"/>
</dbReference>
<accession>A0A290QBT7</accession>
<evidence type="ECO:0008006" key="3">
    <source>
        <dbReference type="Google" id="ProtNLM"/>
    </source>
</evidence>
<evidence type="ECO:0000313" key="1">
    <source>
        <dbReference type="EMBL" id="ATC65717.1"/>
    </source>
</evidence>
<dbReference type="Proteomes" id="UP000217265">
    <property type="component" value="Chromosome"/>
</dbReference>
<dbReference type="RefSeq" id="WP_096057346.1">
    <property type="nucleotide sequence ID" value="NZ_CP023344.1"/>
</dbReference>